<dbReference type="STRING" id="1619142.UV26_C0016G0004"/>
<keyword evidence="1" id="KW-0732">Signal</keyword>
<comment type="caution">
    <text evidence="2">The sequence shown here is derived from an EMBL/GenBank/DDBJ whole genome shotgun (WGS) entry which is preliminary data.</text>
</comment>
<gene>
    <name evidence="2" type="ORF">UV26_C0016G0004</name>
</gene>
<name>A0A0G1AFN3_UNCKA</name>
<evidence type="ECO:0000313" key="3">
    <source>
        <dbReference type="Proteomes" id="UP000034678"/>
    </source>
</evidence>
<reference evidence="2 3" key="1">
    <citation type="journal article" date="2015" name="Nature">
        <title>rRNA introns, odd ribosomes, and small enigmatic genomes across a large radiation of phyla.</title>
        <authorList>
            <person name="Brown C.T."/>
            <person name="Hug L.A."/>
            <person name="Thomas B.C."/>
            <person name="Sharon I."/>
            <person name="Castelle C.J."/>
            <person name="Singh A."/>
            <person name="Wilkins M.J."/>
            <person name="Williams K.H."/>
            <person name="Banfield J.F."/>
        </authorList>
    </citation>
    <scope>NUCLEOTIDE SEQUENCE [LARGE SCALE GENOMIC DNA]</scope>
</reference>
<feature type="chain" id="PRO_5002535804" evidence="1">
    <location>
        <begin position="25"/>
        <end position="572"/>
    </location>
</feature>
<dbReference type="Proteomes" id="UP000034678">
    <property type="component" value="Unassembled WGS sequence"/>
</dbReference>
<sequence>MKKLFFSFVVTIAGILAFSGFTFAATVDVYDALPSVTPDTSYPSQPFQAQQTSEFGDSIQLVGTNRILDSVTVTMVTWARFSEYSSDANYSGNTASWTHPITLNVYSTSLDVNGIPDVLLATTTENITVPWRPVSDPTCIDTGYGAGFAWRDAGGTCRNGLAFNATFDLSSLNVTLPNDVIVSVAYNTQTYGDTPLGVGGPYNSLNVAVPPGQPVSDGTDADTDAVFWNHTAAGFIEDTGWGQYGTVALKVEATSPVTSATIHIFKYVDGEQATTESVGGVSFPMFTSTYSAPFTLRPGGWTTGDIDYEASTSPITLPASYSAEEDLSTSLVGASCDGTHEYELVGYSTGDTFESALAAQKTTENPDFTGLEGDKYVIVWNDTCSPVQTLKVHVLKYLDGIVATAPLTNGYLFPMAATWTAANLDGGITTSGNYVLGNNHGGAPDLYGANTSIMNAPADYSTSEITDSTSNVLPVGAQCALGKFRLVGYKTSSLDFTDAWTSPLITSAVFTDITTDRYVIVANESCKAPQTADECKKDGWKLFNTPKFRNQGDCVSYVQSNPNATGNKKDNL</sequence>
<protein>
    <submittedName>
        <fullName evidence="2">Uncharacterized protein</fullName>
    </submittedName>
</protein>
<proteinExistence type="predicted"/>
<evidence type="ECO:0000313" key="2">
    <source>
        <dbReference type="EMBL" id="KKS59749.1"/>
    </source>
</evidence>
<organism evidence="2 3">
    <name type="scientific">candidate division WWE3 bacterium GW2011_GWF2_42_42</name>
    <dbReference type="NCBI Taxonomy" id="1619142"/>
    <lineage>
        <taxon>Bacteria</taxon>
        <taxon>Katanobacteria</taxon>
    </lineage>
</organism>
<dbReference type="EMBL" id="LCDU01000016">
    <property type="protein sequence ID" value="KKS59749.1"/>
    <property type="molecule type" value="Genomic_DNA"/>
</dbReference>
<accession>A0A0G1AFN3</accession>
<dbReference type="AlphaFoldDB" id="A0A0G1AFN3"/>
<feature type="signal peptide" evidence="1">
    <location>
        <begin position="1"/>
        <end position="24"/>
    </location>
</feature>
<evidence type="ECO:0000256" key="1">
    <source>
        <dbReference type="SAM" id="SignalP"/>
    </source>
</evidence>